<proteinExistence type="predicted"/>
<evidence type="ECO:0000313" key="2">
    <source>
        <dbReference type="Proteomes" id="UP000887572"/>
    </source>
</evidence>
<reference evidence="3" key="1">
    <citation type="submission" date="2022-11" db="UniProtKB">
        <authorList>
            <consortium name="WormBaseParasite"/>
        </authorList>
    </citation>
    <scope>IDENTIFICATION</scope>
</reference>
<keyword evidence="2" id="KW-1185">Reference proteome</keyword>
<dbReference type="WBParaSite" id="Gr19_v10_g15133.t1">
    <property type="protein sequence ID" value="Gr19_v10_g15133.t1"/>
    <property type="gene ID" value="Gr19_v10_g15133"/>
</dbReference>
<protein>
    <submittedName>
        <fullName evidence="3">Uncharacterized protein</fullName>
    </submittedName>
</protein>
<sequence>MTVVTRSCAGHDLVVTRSENSSGRQGSPAGVYAERVSGRQGSYTFGRQGGVRQPKRNYAGFKMTTTPEPIAITITITTPEGVAWSAVSNTGAEQAQPQPQQQPTTSGALDGALFDTDPNDVPITPEPGSDVHRPLSASTPRRGHPLCAREPAVDAPIGSHRSRNRWDDPTLNYYLRSLHRRTEGVGSAFSRGRAAAMIAAADENSPIKTMSCDAINSRLRRLFGRKQH</sequence>
<feature type="compositionally biased region" description="Low complexity" evidence="1">
    <location>
        <begin position="94"/>
        <end position="103"/>
    </location>
</feature>
<evidence type="ECO:0000256" key="1">
    <source>
        <dbReference type="SAM" id="MobiDB-lite"/>
    </source>
</evidence>
<dbReference type="AlphaFoldDB" id="A0A914H9V1"/>
<dbReference type="Proteomes" id="UP000887572">
    <property type="component" value="Unplaced"/>
</dbReference>
<name>A0A914H9V1_GLORO</name>
<accession>A0A914H9V1</accession>
<organism evidence="2 3">
    <name type="scientific">Globodera rostochiensis</name>
    <name type="common">Golden nematode worm</name>
    <name type="synonym">Heterodera rostochiensis</name>
    <dbReference type="NCBI Taxonomy" id="31243"/>
    <lineage>
        <taxon>Eukaryota</taxon>
        <taxon>Metazoa</taxon>
        <taxon>Ecdysozoa</taxon>
        <taxon>Nematoda</taxon>
        <taxon>Chromadorea</taxon>
        <taxon>Rhabditida</taxon>
        <taxon>Tylenchina</taxon>
        <taxon>Tylenchomorpha</taxon>
        <taxon>Tylenchoidea</taxon>
        <taxon>Heteroderidae</taxon>
        <taxon>Heteroderinae</taxon>
        <taxon>Globodera</taxon>
    </lineage>
</organism>
<evidence type="ECO:0000313" key="3">
    <source>
        <dbReference type="WBParaSite" id="Gr19_v10_g15133.t1"/>
    </source>
</evidence>
<feature type="region of interest" description="Disordered" evidence="1">
    <location>
        <begin position="90"/>
        <end position="148"/>
    </location>
</feature>